<gene>
    <name evidence="1" type="ORF">QC825_14630</name>
</gene>
<name>A0ABU1GZ31_9GAMM</name>
<protein>
    <submittedName>
        <fullName evidence="1">Uncharacterized protein</fullName>
    </submittedName>
</protein>
<proteinExistence type="predicted"/>
<dbReference type="Proteomes" id="UP001269375">
    <property type="component" value="Unassembled WGS sequence"/>
</dbReference>
<comment type="caution">
    <text evidence="1">The sequence shown here is derived from an EMBL/GenBank/DDBJ whole genome shotgun (WGS) entry which is preliminary data.</text>
</comment>
<dbReference type="RefSeq" id="WP_251595596.1">
    <property type="nucleotide sequence ID" value="NZ_JAMLJI010000006.1"/>
</dbReference>
<reference evidence="1 2" key="1">
    <citation type="submission" date="2023-04" db="EMBL/GenBank/DDBJ databases">
        <title>A long-awaited taxogenomic arrangement of the family Halomonadaceae.</title>
        <authorList>
            <person name="De La Haba R."/>
            <person name="Chuvochina M."/>
            <person name="Wittouck S."/>
            <person name="Arahal D.R."/>
            <person name="Sanchez-Porro C."/>
            <person name="Hugenholtz P."/>
            <person name="Ventosa A."/>
        </authorList>
    </citation>
    <scope>NUCLEOTIDE SEQUENCE [LARGE SCALE GENOMIC DNA]</scope>
    <source>
        <strain evidence="1 2">DSM 22428</strain>
    </source>
</reference>
<sequence length="139" mass="16393">MKPKYKQSGATRQRKSDRLSYHLTMVFERFKGEPFAQKVPVYSKQIMWAQEALWVHNWMLSTALPWHITCIATGLDDTGEIKREIVEFTVWQPSLLEELTPLINEKLREARDGINPNHLIAERCEYRRARRSDHIKDVA</sequence>
<dbReference type="EMBL" id="JARWAO010000010">
    <property type="protein sequence ID" value="MDR5897304.1"/>
    <property type="molecule type" value="Genomic_DNA"/>
</dbReference>
<keyword evidence="2" id="KW-1185">Reference proteome</keyword>
<evidence type="ECO:0000313" key="2">
    <source>
        <dbReference type="Proteomes" id="UP001269375"/>
    </source>
</evidence>
<organism evidence="1 2">
    <name type="scientific">Larsenimonas suaedae</name>
    <dbReference type="NCBI Taxonomy" id="1851019"/>
    <lineage>
        <taxon>Bacteria</taxon>
        <taxon>Pseudomonadati</taxon>
        <taxon>Pseudomonadota</taxon>
        <taxon>Gammaproteobacteria</taxon>
        <taxon>Oceanospirillales</taxon>
        <taxon>Halomonadaceae</taxon>
        <taxon>Larsenimonas</taxon>
    </lineage>
</organism>
<accession>A0ABU1GZ31</accession>
<evidence type="ECO:0000313" key="1">
    <source>
        <dbReference type="EMBL" id="MDR5897304.1"/>
    </source>
</evidence>